<keyword evidence="4" id="KW-1185">Reference proteome</keyword>
<keyword evidence="1" id="KW-0732">Signal</keyword>
<dbReference type="EMBL" id="AZSP01000125">
    <property type="protein sequence ID" value="PVE11881.1"/>
    <property type="molecule type" value="Genomic_DNA"/>
</dbReference>
<dbReference type="GO" id="GO:0030246">
    <property type="term" value="F:carbohydrate binding"/>
    <property type="evidence" value="ECO:0007669"/>
    <property type="project" value="UniProtKB-KW"/>
</dbReference>
<evidence type="ECO:0000256" key="1">
    <source>
        <dbReference type="SAM" id="SignalP"/>
    </source>
</evidence>
<comment type="caution">
    <text evidence="3">The sequence shown here is derived from an EMBL/GenBank/DDBJ whole genome shotgun (WGS) entry which is preliminary data.</text>
</comment>
<dbReference type="Proteomes" id="UP000245992">
    <property type="component" value="Unassembled WGS sequence"/>
</dbReference>
<dbReference type="Pfam" id="PF14200">
    <property type="entry name" value="RicinB_lectin_2"/>
    <property type="match status" value="1"/>
</dbReference>
<dbReference type="GeneID" id="95540926"/>
<evidence type="ECO:0000259" key="2">
    <source>
        <dbReference type="SMART" id="SM00458"/>
    </source>
</evidence>
<dbReference type="SMART" id="SM00458">
    <property type="entry name" value="RICIN"/>
    <property type="match status" value="1"/>
</dbReference>
<keyword evidence="3" id="KW-0430">Lectin</keyword>
<dbReference type="PROSITE" id="PS50231">
    <property type="entry name" value="RICIN_B_LECTIN"/>
    <property type="match status" value="1"/>
</dbReference>
<proteinExistence type="predicted"/>
<evidence type="ECO:0000313" key="4">
    <source>
        <dbReference type="Proteomes" id="UP000245992"/>
    </source>
</evidence>
<dbReference type="STRING" id="1440053.GCA_000718095_01153"/>
<reference evidence="3 4" key="1">
    <citation type="submission" date="2013-12" db="EMBL/GenBank/DDBJ databases">
        <title>Annotated genome of Streptomyces scopuliridis.</title>
        <authorList>
            <person name="Olson J.B."/>
        </authorList>
    </citation>
    <scope>NUCLEOTIDE SEQUENCE [LARGE SCALE GENOMIC DNA]</scope>
    <source>
        <strain evidence="3 4">RB72</strain>
    </source>
</reference>
<protein>
    <submittedName>
        <fullName evidence="3">Ricin B lectin</fullName>
    </submittedName>
</protein>
<dbReference type="RefSeq" id="WP_037727104.1">
    <property type="nucleotide sequence ID" value="NZ_AZSP01000125.1"/>
</dbReference>
<feature type="domain" description="Ricin B lectin" evidence="2">
    <location>
        <begin position="41"/>
        <end position="176"/>
    </location>
</feature>
<dbReference type="CDD" id="cd00161">
    <property type="entry name" value="beta-trefoil_Ricin-like"/>
    <property type="match status" value="1"/>
</dbReference>
<feature type="chain" id="PRO_5015779623" evidence="1">
    <location>
        <begin position="31"/>
        <end position="179"/>
    </location>
</feature>
<evidence type="ECO:0000313" key="3">
    <source>
        <dbReference type="EMBL" id="PVE11881.1"/>
    </source>
</evidence>
<dbReference type="InterPro" id="IPR035992">
    <property type="entry name" value="Ricin_B-like_lectins"/>
</dbReference>
<organism evidence="3 4">
    <name type="scientific">Streptomyces scopuliridis RB72</name>
    <dbReference type="NCBI Taxonomy" id="1440053"/>
    <lineage>
        <taxon>Bacteria</taxon>
        <taxon>Bacillati</taxon>
        <taxon>Actinomycetota</taxon>
        <taxon>Actinomycetes</taxon>
        <taxon>Kitasatosporales</taxon>
        <taxon>Streptomycetaceae</taxon>
        <taxon>Streptomyces</taxon>
    </lineage>
</organism>
<dbReference type="Gene3D" id="2.80.10.50">
    <property type="match status" value="1"/>
</dbReference>
<dbReference type="InterPro" id="IPR000772">
    <property type="entry name" value="Ricin_B_lectin"/>
</dbReference>
<accession>A0A2T7T9W4</accession>
<name>A0A2T7T9W4_9ACTN</name>
<dbReference type="AlphaFoldDB" id="A0A2T7T9W4"/>
<sequence length="179" mass="18816">MSAYKLNWAAAAAALVGTMLVASMTPTASAQPDTDRAVTVKKLSLRLASNPSQVANVKGGGSANGTPVIQWPWSGTPNERWEATAKGGGYYQFASLESGKCLNVKGGGNANGTEVIQWTCGNDANALWKFVPKGIGYELVVKSSQKCLNVRGGVGKGNALIQYTCTGVANDIWLPVWEH</sequence>
<feature type="signal peptide" evidence="1">
    <location>
        <begin position="1"/>
        <end position="30"/>
    </location>
</feature>
<gene>
    <name evidence="3" type="ORF">Y717_07520</name>
</gene>
<dbReference type="SUPFAM" id="SSF50370">
    <property type="entry name" value="Ricin B-like lectins"/>
    <property type="match status" value="1"/>
</dbReference>